<dbReference type="InterPro" id="IPR058641">
    <property type="entry name" value="GVIN1_dom"/>
</dbReference>
<dbReference type="InterPro" id="IPR052986">
    <property type="entry name" value="VLIG_GTPase"/>
</dbReference>
<evidence type="ECO:0000259" key="2">
    <source>
        <dbReference type="PROSITE" id="PS51717"/>
    </source>
</evidence>
<reference evidence="3" key="1">
    <citation type="submission" date="2015-12" db="EMBL/GenBank/DDBJ databases">
        <title>Three very large inducible GTPases respond to bacterial and WSSV challenge in giant fresh water prawn Macrobrachium rosenbergii.</title>
        <authorList>
            <person name="Huang Y."/>
            <person name="Ren Q."/>
            <person name="Wang W."/>
        </authorList>
    </citation>
    <scope>NUCLEOTIDE SEQUENCE</scope>
</reference>
<dbReference type="Gene3D" id="3.40.50.300">
    <property type="entry name" value="P-loop containing nucleotide triphosphate hydrolases"/>
    <property type="match status" value="1"/>
</dbReference>
<dbReference type="Pfam" id="PF25974">
    <property type="entry name" value="URGCP_9th"/>
    <property type="match status" value="1"/>
</dbReference>
<accession>A0A173GTS1</accession>
<organism evidence="3">
    <name type="scientific">Macrobrachium rosenbergii</name>
    <name type="common">Giant fresh water prawn</name>
    <dbReference type="NCBI Taxonomy" id="79674"/>
    <lineage>
        <taxon>Eukaryota</taxon>
        <taxon>Metazoa</taxon>
        <taxon>Ecdysozoa</taxon>
        <taxon>Arthropoda</taxon>
        <taxon>Crustacea</taxon>
        <taxon>Multicrustacea</taxon>
        <taxon>Malacostraca</taxon>
        <taxon>Eumalacostraca</taxon>
        <taxon>Eucarida</taxon>
        <taxon>Decapoda</taxon>
        <taxon>Pleocyemata</taxon>
        <taxon>Caridea</taxon>
        <taxon>Palaemonoidea</taxon>
        <taxon>Palaemonidae</taxon>
        <taxon>Macrobrachium</taxon>
    </lineage>
</organism>
<dbReference type="EMBL" id="KU359425">
    <property type="protein sequence ID" value="ANH79228.1"/>
    <property type="molecule type" value="mRNA"/>
</dbReference>
<dbReference type="PROSITE" id="PS51717">
    <property type="entry name" value="G_VLIG"/>
    <property type="match status" value="1"/>
</dbReference>
<dbReference type="Pfam" id="PF25496">
    <property type="entry name" value="URGCP"/>
    <property type="match status" value="1"/>
</dbReference>
<evidence type="ECO:0000313" key="3">
    <source>
        <dbReference type="EMBL" id="ANH79228.1"/>
    </source>
</evidence>
<comment type="similarity">
    <text evidence="1">Belongs to the TRAFAC class dynamin-like GTPase superfamily. Very large inducible GTPase (VLIG) family.</text>
</comment>
<dbReference type="InterPro" id="IPR030383">
    <property type="entry name" value="G_VLIG_dom"/>
</dbReference>
<dbReference type="SUPFAM" id="SSF52540">
    <property type="entry name" value="P-loop containing nucleoside triphosphate hydrolases"/>
    <property type="match status" value="1"/>
</dbReference>
<dbReference type="InterPro" id="IPR027417">
    <property type="entry name" value="P-loop_NTPase"/>
</dbReference>
<sequence length="1918" mass="221593">MDDLSKHIEECGLPTRRTEIFQGLGINTLEDLRKSLHTSSIKKKLRHQAKQDEEEALSTLFNCCHSDTMDNLSKHIEGCGLPSRWTEILQGLGINTLKDLREKLHTSSIKEELRHQAKQDEEEALSKLFNCCLLYNTPSDIRQDRPCAEVSQFDNRAKSESGSVDLQQQNHNEVELLEKLGLISYFPDKITVDVVNKKSSQKLDSLKDIPWFVLSKLLMLDYRGRDAIITPNIKRELATGCEQQVMPTRDDIEDFLTELTGELSVDGAFAPHPTDVIMAIIRCSSYFVKQIICEKLFLCKLAIPLVLPPLLQQPSMILLWPLRTIHIENYSDNRSCPSASALKQPIPVISCLRLGEISQSKSKILNEVLNDQSHPTFFHKDCENGMNKRSFSEGSVEVAWQLHVPRSDRSEKVNKATKVILNLRGNGESCEQTTHFLFKVSNVAIVMIDLQHCKSDYISEFLERVSNYDSSCILVVTRQPNVLLGTVEKREIRMFLETLQKMEFPRERIIFDFEGTKAKNVRVFKEEIERKLNHCLEGLNLRSVEQIFEAAAEASGITVDEKASKFSKVKDRAHCLQKSIGKQNTVGLKTRNLPMQCKPWIKWAKLNKEEHRQEHKGDKTINAYADMIYREKLKERNEQLQSLRKQTNVFGMFMRDLLSFSKIQRVYYLKWLKIYLDDLSRQILPEQQRKFNEMWNEISRLDDKTPGVGHQSTNMKQRRNELQNRLKCLEQELSDSSFGLEHFMREAAQAYEAFSATRTKDHKIASIKHLPKIMAELMIQGFPLELMDGDAAHVPLVWVEAVFQQLKQIIGDKKVFVLSILGIQSSGKSTMLNAMFGLQFAVAAGRCTRGVYAQLLPLPEEFSCDKYEYLLVVDTEGLRASELGQEKVQHDNEIATFVIGIGDMTLVNIKGENVTEIEDVLQIVIHALLKMKLVNKRLALRPSCFFIHQNVPAPDAAEKLKLGQLKFMETLNQVTAAAGKQEDAPEITRFRQLIEFDYNTNILYFPDLWKGNPPVAAVNPGYSESISKVKEVLLKDVMQRRSFQIGIQEFLVKLKDLWNGILDQNFVFNFKNSLEIEAYSMLENVQSELQWSLKNAAMKWLNAKRNVIENCDCVADSMEASLIGELRSHLETELAEVKKKLEKHFESRYAAVLEQWKAKSLIRLQECYHDIERRTIKSLKDELRRKVIQVDSMKDVKKYKSLIMTEAKEWANELKQDQLDEVLDDQDMKDHFKYKWDEWMKKVDCENDDDEDNIESKITKVLLETFPGDHVLVRKSLTSVQSMSVNLMQQKLSAFVDQYVANNGIHSDWMPKLFIGMIPKAIIGDSPKNRAKKIINSKVSDMHSLVQNADRTIEPNDIRVIVERTQDIVQEILKSRIVIQLVDQFTICVAICFYRYACEECNQLYKVSRIGGNGVDEYSYPIALIEGVLQQISVKPSVLAVTEKDIIVDRQEVRKSHVLVDAEMMIKRLYSKLETYINNTQNQSFKEEYVEEIVKIVKEHAVITEDVRFTKEFIVKLAVQACCYALPVFREKHKKYKDSLNPVLYLEREYYDTFYEVFRSSVRKVSDEKALVQIVTERLCKAVQSAIDRDIQRELADDVRINVSQVKLKSTLLKAVLHKLLDEDNFEEFILYLENLDACLRKWVAHFLDEYLFLEGENGSRYVQIVVKEAKILLSKISENVLQASVEVPEEQVTQDDINRWVWEFHTKVSDKVPIPLDDILSLVDGYQVLSIESFKMALSEYLKNADKKLERVYANHSRDHLKKVDPPSIYDIILEECVGCTESCPFCHAPCTLNNAGHTQQGIKHSANEHYSQACGQYRWTKNNKLVAENCTANVASDARFRCTETKHEWHPYKRYYEIFPDWKIHGDISVEATPYWKWFLVKYERQLAERYIAERPDIPDSWKQITKDMARQSLRS</sequence>
<evidence type="ECO:0000256" key="1">
    <source>
        <dbReference type="ARBA" id="ARBA00006828"/>
    </source>
</evidence>
<proteinExistence type="evidence at transcript level"/>
<dbReference type="Pfam" id="PF25683">
    <property type="entry name" value="URGCP_GTPase"/>
    <property type="match status" value="1"/>
</dbReference>
<feature type="domain" description="VLIG-type G" evidence="2">
    <location>
        <begin position="812"/>
        <end position="1055"/>
    </location>
</feature>
<dbReference type="GO" id="GO:0005525">
    <property type="term" value="F:GTP binding"/>
    <property type="evidence" value="ECO:0007669"/>
    <property type="project" value="InterPro"/>
</dbReference>
<dbReference type="PANTHER" id="PTHR14819:SF5">
    <property type="entry name" value="INTERFERON-INDUCED VERY LARGE GTPASE 1"/>
    <property type="match status" value="1"/>
</dbReference>
<dbReference type="PANTHER" id="PTHR14819">
    <property type="entry name" value="GTP-BINDING"/>
    <property type="match status" value="1"/>
</dbReference>
<protein>
    <submittedName>
        <fullName evidence="3">VLIG2</fullName>
    </submittedName>
</protein>
<name>A0A173GTS1_MACRS</name>
<dbReference type="InterPro" id="IPR057365">
    <property type="entry name" value="URGCP"/>
</dbReference>